<feature type="region of interest" description="Disordered" evidence="7">
    <location>
        <begin position="68"/>
        <end position="87"/>
    </location>
</feature>
<keyword evidence="10" id="KW-1185">Reference proteome</keyword>
<dbReference type="RefSeq" id="XP_040667163.1">
    <property type="nucleotide sequence ID" value="XM_040806773.1"/>
</dbReference>
<dbReference type="VEuPathDB" id="FungiDB:ASPVEDRAFT_130980"/>
<keyword evidence="6" id="KW-0560">Oxidoreductase</keyword>
<evidence type="ECO:0000256" key="6">
    <source>
        <dbReference type="ARBA" id="ARBA00023002"/>
    </source>
</evidence>
<dbReference type="PROSITE" id="PS51330">
    <property type="entry name" value="DHFR_2"/>
    <property type="match status" value="1"/>
</dbReference>
<evidence type="ECO:0000313" key="9">
    <source>
        <dbReference type="EMBL" id="OJJ01401.1"/>
    </source>
</evidence>
<dbReference type="EMBL" id="KV878128">
    <property type="protein sequence ID" value="OJJ01401.1"/>
    <property type="molecule type" value="Genomic_DNA"/>
</dbReference>
<dbReference type="AlphaFoldDB" id="A0A1L9PIS7"/>
<gene>
    <name evidence="9" type="ORF">ASPVEDRAFT_130980</name>
</gene>
<dbReference type="SUPFAM" id="SSF53597">
    <property type="entry name" value="Dihydrofolate reductase-like"/>
    <property type="match status" value="1"/>
</dbReference>
<evidence type="ECO:0000313" key="10">
    <source>
        <dbReference type="Proteomes" id="UP000184073"/>
    </source>
</evidence>
<evidence type="ECO:0000256" key="5">
    <source>
        <dbReference type="ARBA" id="ARBA00022857"/>
    </source>
</evidence>
<dbReference type="GO" id="GO:0046654">
    <property type="term" value="P:tetrahydrofolate biosynthetic process"/>
    <property type="evidence" value="ECO:0007669"/>
    <property type="project" value="InterPro"/>
</dbReference>
<dbReference type="PANTHER" id="PTHR48069:SF3">
    <property type="entry name" value="DIHYDROFOLATE REDUCTASE"/>
    <property type="match status" value="1"/>
</dbReference>
<dbReference type="InterPro" id="IPR024072">
    <property type="entry name" value="DHFR-like_dom_sf"/>
</dbReference>
<organism evidence="9 10">
    <name type="scientific">Aspergillus versicolor CBS 583.65</name>
    <dbReference type="NCBI Taxonomy" id="1036611"/>
    <lineage>
        <taxon>Eukaryota</taxon>
        <taxon>Fungi</taxon>
        <taxon>Dikarya</taxon>
        <taxon>Ascomycota</taxon>
        <taxon>Pezizomycotina</taxon>
        <taxon>Eurotiomycetes</taxon>
        <taxon>Eurotiomycetidae</taxon>
        <taxon>Eurotiales</taxon>
        <taxon>Aspergillaceae</taxon>
        <taxon>Aspergillus</taxon>
        <taxon>Aspergillus subgen. Nidulantes</taxon>
    </lineage>
</organism>
<dbReference type="EC" id="1.5.1.3" evidence="2"/>
<dbReference type="GO" id="GO:0004146">
    <property type="term" value="F:dihydrofolate reductase activity"/>
    <property type="evidence" value="ECO:0007669"/>
    <property type="project" value="UniProtKB-EC"/>
</dbReference>
<dbReference type="GO" id="GO:0046655">
    <property type="term" value="P:folic acid metabolic process"/>
    <property type="evidence" value="ECO:0007669"/>
    <property type="project" value="TreeGrafter"/>
</dbReference>
<evidence type="ECO:0000259" key="8">
    <source>
        <dbReference type="PROSITE" id="PS51330"/>
    </source>
</evidence>
<keyword evidence="5" id="KW-0521">NADP</keyword>
<reference evidence="10" key="1">
    <citation type="journal article" date="2017" name="Genome Biol.">
        <title>Comparative genomics reveals high biological diversity and specific adaptations in the industrially and medically important fungal genus Aspergillus.</title>
        <authorList>
            <person name="de Vries R.P."/>
            <person name="Riley R."/>
            <person name="Wiebenga A."/>
            <person name="Aguilar-Osorio G."/>
            <person name="Amillis S."/>
            <person name="Uchima C.A."/>
            <person name="Anderluh G."/>
            <person name="Asadollahi M."/>
            <person name="Askin M."/>
            <person name="Barry K."/>
            <person name="Battaglia E."/>
            <person name="Bayram O."/>
            <person name="Benocci T."/>
            <person name="Braus-Stromeyer S.A."/>
            <person name="Caldana C."/>
            <person name="Canovas D."/>
            <person name="Cerqueira G.C."/>
            <person name="Chen F."/>
            <person name="Chen W."/>
            <person name="Choi C."/>
            <person name="Clum A."/>
            <person name="Dos Santos R.A."/>
            <person name="Damasio A.R."/>
            <person name="Diallinas G."/>
            <person name="Emri T."/>
            <person name="Fekete E."/>
            <person name="Flipphi M."/>
            <person name="Freyberg S."/>
            <person name="Gallo A."/>
            <person name="Gournas C."/>
            <person name="Habgood R."/>
            <person name="Hainaut M."/>
            <person name="Harispe M.L."/>
            <person name="Henrissat B."/>
            <person name="Hilden K.S."/>
            <person name="Hope R."/>
            <person name="Hossain A."/>
            <person name="Karabika E."/>
            <person name="Karaffa L."/>
            <person name="Karanyi Z."/>
            <person name="Krasevec N."/>
            <person name="Kuo A."/>
            <person name="Kusch H."/>
            <person name="LaButti K."/>
            <person name="Lagendijk E.L."/>
            <person name="Lapidus A."/>
            <person name="Levasseur A."/>
            <person name="Lindquist E."/>
            <person name="Lipzen A."/>
            <person name="Logrieco A.F."/>
            <person name="MacCabe A."/>
            <person name="Maekelae M.R."/>
            <person name="Malavazi I."/>
            <person name="Melin P."/>
            <person name="Meyer V."/>
            <person name="Mielnichuk N."/>
            <person name="Miskei M."/>
            <person name="Molnar A.P."/>
            <person name="Mule G."/>
            <person name="Ngan C.Y."/>
            <person name="Orejas M."/>
            <person name="Orosz E."/>
            <person name="Ouedraogo J.P."/>
            <person name="Overkamp K.M."/>
            <person name="Park H.-S."/>
            <person name="Perrone G."/>
            <person name="Piumi F."/>
            <person name="Punt P.J."/>
            <person name="Ram A.F."/>
            <person name="Ramon A."/>
            <person name="Rauscher S."/>
            <person name="Record E."/>
            <person name="Riano-Pachon D.M."/>
            <person name="Robert V."/>
            <person name="Roehrig J."/>
            <person name="Ruller R."/>
            <person name="Salamov A."/>
            <person name="Salih N.S."/>
            <person name="Samson R.A."/>
            <person name="Sandor E."/>
            <person name="Sanguinetti M."/>
            <person name="Schuetze T."/>
            <person name="Sepcic K."/>
            <person name="Shelest E."/>
            <person name="Sherlock G."/>
            <person name="Sophianopoulou V."/>
            <person name="Squina F.M."/>
            <person name="Sun H."/>
            <person name="Susca A."/>
            <person name="Todd R.B."/>
            <person name="Tsang A."/>
            <person name="Unkles S.E."/>
            <person name="van de Wiele N."/>
            <person name="van Rossen-Uffink D."/>
            <person name="Oliveira J.V."/>
            <person name="Vesth T.C."/>
            <person name="Visser J."/>
            <person name="Yu J.-H."/>
            <person name="Zhou M."/>
            <person name="Andersen M.R."/>
            <person name="Archer D.B."/>
            <person name="Baker S.E."/>
            <person name="Benoit I."/>
            <person name="Brakhage A.A."/>
            <person name="Braus G.H."/>
            <person name="Fischer R."/>
            <person name="Frisvad J.C."/>
            <person name="Goldman G.H."/>
            <person name="Houbraken J."/>
            <person name="Oakley B."/>
            <person name="Pocsi I."/>
            <person name="Scazzocchio C."/>
            <person name="Seiboth B."/>
            <person name="vanKuyk P.A."/>
            <person name="Wortman J."/>
            <person name="Dyer P.S."/>
            <person name="Grigoriev I.V."/>
        </authorList>
    </citation>
    <scope>NUCLEOTIDE SEQUENCE [LARGE SCALE GENOMIC DNA]</scope>
    <source>
        <strain evidence="10">CBS 583.65</strain>
    </source>
</reference>
<dbReference type="Proteomes" id="UP000184073">
    <property type="component" value="Unassembled WGS sequence"/>
</dbReference>
<dbReference type="GeneID" id="63722284"/>
<sequence length="217" mass="23195">MGRKTYDSVPPKLRPLGKRLNVVISRDKEGVVAERVRGELEAKWGRERELAEAKAKARAEESAAAAFAAAGQATTTTSTATTPAPAEGRTDAFVSASLEEALTRLDAAAAEEEGGVGNVFVIGGAEIYGASLRLGTESGSGVKRKVRLVMTDVEKVDGSGFECDTFFPIDGKDLAGDKWRKVSAEEVTNWVGEQVTGEWIQEGDVRVRMVGYESVEL</sequence>
<protein>
    <recommendedName>
        <fullName evidence="3">Dihydrofolate reductase</fullName>
        <ecNumber evidence="2">1.5.1.3</ecNumber>
    </recommendedName>
</protein>
<dbReference type="InterPro" id="IPR001796">
    <property type="entry name" value="DHFR_dom"/>
</dbReference>
<evidence type="ECO:0000256" key="1">
    <source>
        <dbReference type="ARBA" id="ARBA00004903"/>
    </source>
</evidence>
<evidence type="ECO:0000256" key="7">
    <source>
        <dbReference type="SAM" id="MobiDB-lite"/>
    </source>
</evidence>
<comment type="pathway">
    <text evidence="1">Cofactor biosynthesis; tetrahydrofolate biosynthesis; 5,6,7,8-tetrahydrofolate from 7,8-dihydrofolate: step 1/1.</text>
</comment>
<keyword evidence="4" id="KW-0554">One-carbon metabolism</keyword>
<dbReference type="OrthoDB" id="414698at2759"/>
<dbReference type="GO" id="GO:0005739">
    <property type="term" value="C:mitochondrion"/>
    <property type="evidence" value="ECO:0007669"/>
    <property type="project" value="TreeGrafter"/>
</dbReference>
<evidence type="ECO:0000256" key="4">
    <source>
        <dbReference type="ARBA" id="ARBA00022563"/>
    </source>
</evidence>
<proteinExistence type="predicted"/>
<name>A0A1L9PIS7_ASPVE</name>
<dbReference type="Gene3D" id="3.40.430.10">
    <property type="entry name" value="Dihydrofolate Reductase, subunit A"/>
    <property type="match status" value="1"/>
</dbReference>
<feature type="domain" description="DHFR" evidence="8">
    <location>
        <begin position="1"/>
        <end position="214"/>
    </location>
</feature>
<evidence type="ECO:0000256" key="3">
    <source>
        <dbReference type="ARBA" id="ARBA00018886"/>
    </source>
</evidence>
<dbReference type="InterPro" id="IPR012259">
    <property type="entry name" value="DHFR"/>
</dbReference>
<dbReference type="GO" id="GO:0046452">
    <property type="term" value="P:dihydrofolate metabolic process"/>
    <property type="evidence" value="ECO:0007669"/>
    <property type="project" value="TreeGrafter"/>
</dbReference>
<accession>A0A1L9PIS7</accession>
<evidence type="ECO:0000256" key="2">
    <source>
        <dbReference type="ARBA" id="ARBA00012856"/>
    </source>
</evidence>
<dbReference type="PANTHER" id="PTHR48069">
    <property type="entry name" value="DIHYDROFOLATE REDUCTASE"/>
    <property type="match status" value="1"/>
</dbReference>
<dbReference type="STRING" id="1036611.A0A1L9PIS7"/>
<dbReference type="GO" id="GO:0050661">
    <property type="term" value="F:NADP binding"/>
    <property type="evidence" value="ECO:0007669"/>
    <property type="project" value="InterPro"/>
</dbReference>
<dbReference type="GO" id="GO:0006730">
    <property type="term" value="P:one-carbon metabolic process"/>
    <property type="evidence" value="ECO:0007669"/>
    <property type="project" value="UniProtKB-KW"/>
</dbReference>